<dbReference type="RefSeq" id="WP_065397290.1">
    <property type="nucleotide sequence ID" value="NZ_CP073074.1"/>
</dbReference>
<dbReference type="OrthoDB" id="975117at2"/>
<evidence type="ECO:0000313" key="3">
    <source>
        <dbReference type="EMBL" id="OCA73282.1"/>
    </source>
</evidence>
<dbReference type="Gene3D" id="2.60.40.3620">
    <property type="match status" value="2"/>
</dbReference>
<name>A0A1B8ZNU7_9FLAO</name>
<reference evidence="4" key="1">
    <citation type="submission" date="2016-07" db="EMBL/GenBank/DDBJ databases">
        <authorList>
            <person name="Florea S."/>
            <person name="Webb J.S."/>
            <person name="Jaromczyk J."/>
            <person name="Schardl C.L."/>
        </authorList>
    </citation>
    <scope>NUCLEOTIDE SEQUENCE [LARGE SCALE GENOMIC DNA]</scope>
    <source>
        <strain evidence="4">CC-VM-7</strain>
    </source>
</reference>
<feature type="domain" description="SusE outer membrane protein" evidence="2">
    <location>
        <begin position="23"/>
        <end position="127"/>
    </location>
</feature>
<keyword evidence="1" id="KW-0732">Signal</keyword>
<sequence>MKHLFKIVALTLLALWVVSCEKDDNVMLDVTSNPSLSSDATTLVLTKDTEANKAVKFSWENPTFNTQVVVKDALEIATAGSNFKNASSVNVTTLDKAVTYTVGAFNKIILDAGFLPGKANEIEIRMKSSVGSIVLYSNTVKMTVTPYLTEFPSFYLVGDASAVGWSAGSAQMLYKQENISTIYTYLESGKSFRFLGQQDWGPNNYSLDTPDTQASNRYFKTWSSNLIASPAENIQFTGTSGMYKITIDADLAKKTIEAAPSSINIWNPANLYLVGSVNGWNAGTAIPMTSLGNGKFEHTIALSGETQLKFLGQQAWAELEWGDIKADSNTGYLAPKGSNGNIKLTGTGANYKITVDLKLGVYTIKPL</sequence>
<dbReference type="EMBL" id="MAYG01000001">
    <property type="protein sequence ID" value="OCA73282.1"/>
    <property type="molecule type" value="Genomic_DNA"/>
</dbReference>
<accession>A0A1B8ZNU7</accession>
<evidence type="ECO:0000259" key="2">
    <source>
        <dbReference type="Pfam" id="PF14292"/>
    </source>
</evidence>
<proteinExistence type="predicted"/>
<dbReference type="AlphaFoldDB" id="A0A1B8ZNU7"/>
<gene>
    <name evidence="3" type="ORF">BBI00_02510</name>
</gene>
<evidence type="ECO:0000313" key="4">
    <source>
        <dbReference type="Proteomes" id="UP000093432"/>
    </source>
</evidence>
<dbReference type="Proteomes" id="UP000093432">
    <property type="component" value="Unassembled WGS sequence"/>
</dbReference>
<dbReference type="Pfam" id="PF14292">
    <property type="entry name" value="SusE"/>
    <property type="match status" value="1"/>
</dbReference>
<organism evidence="3 4">
    <name type="scientific">Chryseobacterium arthrosphaerae</name>
    <dbReference type="NCBI Taxonomy" id="651561"/>
    <lineage>
        <taxon>Bacteria</taxon>
        <taxon>Pseudomonadati</taxon>
        <taxon>Bacteroidota</taxon>
        <taxon>Flavobacteriia</taxon>
        <taxon>Flavobacteriales</taxon>
        <taxon>Weeksellaceae</taxon>
        <taxon>Chryseobacterium group</taxon>
        <taxon>Chryseobacterium</taxon>
    </lineage>
</organism>
<dbReference type="PROSITE" id="PS51257">
    <property type="entry name" value="PROKAR_LIPOPROTEIN"/>
    <property type="match status" value="1"/>
</dbReference>
<dbReference type="InterPro" id="IPR025970">
    <property type="entry name" value="SusE"/>
</dbReference>
<dbReference type="STRING" id="651561.BBI00_02510"/>
<protein>
    <submittedName>
        <fullName evidence="3">DUF5116 domain-containing protein</fullName>
    </submittedName>
</protein>
<evidence type="ECO:0000256" key="1">
    <source>
        <dbReference type="SAM" id="SignalP"/>
    </source>
</evidence>
<feature type="chain" id="PRO_5008620893" evidence="1">
    <location>
        <begin position="23"/>
        <end position="367"/>
    </location>
</feature>
<feature type="signal peptide" evidence="1">
    <location>
        <begin position="1"/>
        <end position="22"/>
    </location>
</feature>
<comment type="caution">
    <text evidence="3">The sequence shown here is derived from an EMBL/GenBank/DDBJ whole genome shotgun (WGS) entry which is preliminary data.</text>
</comment>
<dbReference type="GeneID" id="78300653"/>